<accession>A0A7Y9FJW0</accession>
<evidence type="ECO:0000256" key="2">
    <source>
        <dbReference type="ARBA" id="ARBA00009370"/>
    </source>
</evidence>
<feature type="region of interest" description="Disordered" evidence="8">
    <location>
        <begin position="1"/>
        <end position="28"/>
    </location>
</feature>
<gene>
    <name evidence="10" type="ORF">HD841_000036</name>
</gene>
<dbReference type="InterPro" id="IPR019757">
    <property type="entry name" value="Pept_S26A_signal_pept_1_Lys-AS"/>
</dbReference>
<organism evidence="10 11">
    <name type="scientific">Sphingomonas melonis</name>
    <dbReference type="NCBI Taxonomy" id="152682"/>
    <lineage>
        <taxon>Bacteria</taxon>
        <taxon>Pseudomonadati</taxon>
        <taxon>Pseudomonadota</taxon>
        <taxon>Alphaproteobacteria</taxon>
        <taxon>Sphingomonadales</taxon>
        <taxon>Sphingomonadaceae</taxon>
        <taxon>Sphingomonas</taxon>
    </lineage>
</organism>
<reference evidence="10 11" key="2">
    <citation type="submission" date="2020-08" db="EMBL/GenBank/DDBJ databases">
        <title>The Agave Microbiome: Exploring the role of microbial communities in plant adaptations to desert environments.</title>
        <authorList>
            <person name="Partida-Martinez L.P."/>
        </authorList>
    </citation>
    <scope>NUCLEOTIDE SEQUENCE [LARGE SCALE GENOMIC DNA]</scope>
    <source>
        <strain evidence="10 11">AS2.3</strain>
    </source>
</reference>
<keyword evidence="7" id="KW-1133">Transmembrane helix</keyword>
<feature type="active site" evidence="6">
    <location>
        <position position="145"/>
    </location>
</feature>
<dbReference type="Proteomes" id="UP000517753">
    <property type="component" value="Unassembled WGS sequence"/>
</dbReference>
<evidence type="ECO:0000256" key="3">
    <source>
        <dbReference type="ARBA" id="ARBA00013208"/>
    </source>
</evidence>
<feature type="domain" description="Peptidase S26" evidence="9">
    <location>
        <begin position="37"/>
        <end position="283"/>
    </location>
</feature>
<dbReference type="NCBIfam" id="TIGR02227">
    <property type="entry name" value="sigpep_I_bact"/>
    <property type="match status" value="1"/>
</dbReference>
<evidence type="ECO:0000313" key="11">
    <source>
        <dbReference type="Proteomes" id="UP000517753"/>
    </source>
</evidence>
<dbReference type="EC" id="3.4.21.89" evidence="3 7"/>
<feature type="compositionally biased region" description="Polar residues" evidence="8">
    <location>
        <begin position="9"/>
        <end position="24"/>
    </location>
</feature>
<feature type="active site" evidence="6">
    <location>
        <position position="64"/>
    </location>
</feature>
<evidence type="ECO:0000256" key="1">
    <source>
        <dbReference type="ARBA" id="ARBA00000677"/>
    </source>
</evidence>
<comment type="caution">
    <text evidence="10">The sequence shown here is derived from an EMBL/GenBank/DDBJ whole genome shotgun (WGS) entry which is preliminary data.</text>
</comment>
<dbReference type="GO" id="GO:0009003">
    <property type="term" value="F:signal peptidase activity"/>
    <property type="evidence" value="ECO:0007669"/>
    <property type="project" value="UniProtKB-EC"/>
</dbReference>
<evidence type="ECO:0000256" key="7">
    <source>
        <dbReference type="RuleBase" id="RU362042"/>
    </source>
</evidence>
<evidence type="ECO:0000256" key="6">
    <source>
        <dbReference type="PIRSR" id="PIRSR600223-1"/>
    </source>
</evidence>
<evidence type="ECO:0000313" key="10">
    <source>
        <dbReference type="EMBL" id="NYD88267.1"/>
    </source>
</evidence>
<dbReference type="InterPro" id="IPR019533">
    <property type="entry name" value="Peptidase_S26"/>
</dbReference>
<dbReference type="GO" id="GO:0004252">
    <property type="term" value="F:serine-type endopeptidase activity"/>
    <property type="evidence" value="ECO:0007669"/>
    <property type="project" value="InterPro"/>
</dbReference>
<dbReference type="PROSITE" id="PS00760">
    <property type="entry name" value="SPASE_I_2"/>
    <property type="match status" value="1"/>
</dbReference>
<dbReference type="InterPro" id="IPR036286">
    <property type="entry name" value="LexA/Signal_pep-like_sf"/>
</dbReference>
<feature type="transmembrane region" description="Helical" evidence="7">
    <location>
        <begin position="40"/>
        <end position="60"/>
    </location>
</feature>
<dbReference type="PANTHER" id="PTHR43390:SF1">
    <property type="entry name" value="CHLOROPLAST PROCESSING PEPTIDASE"/>
    <property type="match status" value="1"/>
</dbReference>
<evidence type="ECO:0000259" key="9">
    <source>
        <dbReference type="Pfam" id="PF10502"/>
    </source>
</evidence>
<protein>
    <recommendedName>
        <fullName evidence="4 7">Signal peptidase I</fullName>
        <ecNumber evidence="3 7">3.4.21.89</ecNumber>
    </recommendedName>
</protein>
<dbReference type="RefSeq" id="WP_179506892.1">
    <property type="nucleotide sequence ID" value="NZ_JACCBY010000001.1"/>
</dbReference>
<dbReference type="SUPFAM" id="SSF51306">
    <property type="entry name" value="LexA/Signal peptidase"/>
    <property type="match status" value="1"/>
</dbReference>
<proteinExistence type="inferred from homology"/>
<name>A0A7Y9FJW0_9SPHN</name>
<dbReference type="GO" id="GO:0016020">
    <property type="term" value="C:membrane"/>
    <property type="evidence" value="ECO:0007669"/>
    <property type="project" value="UniProtKB-SubCell"/>
</dbReference>
<keyword evidence="7" id="KW-0812">Transmembrane</keyword>
<comment type="subcellular location">
    <subcellularLocation>
        <location evidence="7">Membrane</location>
        <topology evidence="7">Single-pass type II membrane protein</topology>
    </subcellularLocation>
</comment>
<dbReference type="GO" id="GO:0006465">
    <property type="term" value="P:signal peptide processing"/>
    <property type="evidence" value="ECO:0007669"/>
    <property type="project" value="InterPro"/>
</dbReference>
<keyword evidence="7" id="KW-0472">Membrane</keyword>
<comment type="similarity">
    <text evidence="2 7">Belongs to the peptidase S26 family.</text>
</comment>
<dbReference type="CDD" id="cd06530">
    <property type="entry name" value="S26_SPase_I"/>
    <property type="match status" value="1"/>
</dbReference>
<dbReference type="PANTHER" id="PTHR43390">
    <property type="entry name" value="SIGNAL PEPTIDASE I"/>
    <property type="match status" value="1"/>
</dbReference>
<evidence type="ECO:0000256" key="8">
    <source>
        <dbReference type="SAM" id="MobiDB-lite"/>
    </source>
</evidence>
<dbReference type="InterPro" id="IPR000223">
    <property type="entry name" value="Pept_S26A_signal_pept_1"/>
</dbReference>
<dbReference type="AlphaFoldDB" id="A0A7Y9FJW0"/>
<sequence length="317" mass="34328">MKEAVLDGSESTETAQNAPTTPAAGTTRKKTDWWGEVKGIFWLILIVLGFHSFIAKPFYIPSESMLPGLRIGDRLVVSKFAYGWSFVSPTIPNPVAIFKGVVMRQPEDSWSVGLPFIHGRLFGSLPQRGDVVIVTPPGTRNDYIKRVIGLPGDTLAVRGGVVILNGKPIPRGTLHYVDLPVDTNSPCSDRDYFGARRPAPGGGYVCHLPIVTETLPGGRHYDTVDLEPDSPGDNYPQVTIPANHVFLMGDNRDRSADSRFPLAQLGLGGPVPYENLGGRAEFLTFSLDGDATLNPLTWWGSLRSGRAGLSLHPATGQ</sequence>
<reference evidence="10 11" key="1">
    <citation type="submission" date="2020-07" db="EMBL/GenBank/DDBJ databases">
        <authorList>
            <person name="Partida-Martinez L."/>
            <person name="Huntemann M."/>
            <person name="Clum A."/>
            <person name="Wang J."/>
            <person name="Palaniappan K."/>
            <person name="Ritter S."/>
            <person name="Chen I.-M."/>
            <person name="Stamatis D."/>
            <person name="Reddy T."/>
            <person name="O'Malley R."/>
            <person name="Daum C."/>
            <person name="Shapiro N."/>
            <person name="Ivanova N."/>
            <person name="Kyrpides N."/>
            <person name="Woyke T."/>
        </authorList>
    </citation>
    <scope>NUCLEOTIDE SEQUENCE [LARGE SCALE GENOMIC DNA]</scope>
    <source>
        <strain evidence="10 11">AS2.3</strain>
    </source>
</reference>
<keyword evidence="11" id="KW-1185">Reference proteome</keyword>
<comment type="catalytic activity">
    <reaction evidence="1 7">
        <text>Cleavage of hydrophobic, N-terminal signal or leader sequences from secreted and periplasmic proteins.</text>
        <dbReference type="EC" id="3.4.21.89"/>
    </reaction>
</comment>
<evidence type="ECO:0000256" key="5">
    <source>
        <dbReference type="ARBA" id="ARBA00022801"/>
    </source>
</evidence>
<dbReference type="Pfam" id="PF10502">
    <property type="entry name" value="Peptidase_S26"/>
    <property type="match status" value="1"/>
</dbReference>
<evidence type="ECO:0000256" key="4">
    <source>
        <dbReference type="ARBA" id="ARBA00019232"/>
    </source>
</evidence>
<dbReference type="EMBL" id="JACCBY010000001">
    <property type="protein sequence ID" value="NYD88267.1"/>
    <property type="molecule type" value="Genomic_DNA"/>
</dbReference>
<dbReference type="PRINTS" id="PR00727">
    <property type="entry name" value="LEADERPTASE"/>
</dbReference>
<dbReference type="Gene3D" id="2.10.109.10">
    <property type="entry name" value="Umud Fragment, subunit A"/>
    <property type="match status" value="1"/>
</dbReference>
<keyword evidence="5 7" id="KW-0378">Hydrolase</keyword>
<keyword evidence="7" id="KW-0645">Protease</keyword>